<gene>
    <name evidence="5" type="ORF">SAMN04488108_0549</name>
</gene>
<keyword evidence="6" id="KW-1185">Reference proteome</keyword>
<name>A0A1M7Z5Z6_9BACT</name>
<dbReference type="PANTHER" id="PTHR10098:SF108">
    <property type="entry name" value="TETRATRICOPEPTIDE REPEAT PROTEIN 28"/>
    <property type="match status" value="1"/>
</dbReference>
<feature type="chain" id="PRO_5009929950" evidence="3">
    <location>
        <begin position="24"/>
        <end position="1068"/>
    </location>
</feature>
<dbReference type="RefSeq" id="WP_073570206.1">
    <property type="nucleotide sequence ID" value="NZ_FRXN01000001.1"/>
</dbReference>
<feature type="transmembrane region" description="Helical" evidence="2">
    <location>
        <begin position="1046"/>
        <end position="1064"/>
    </location>
</feature>
<feature type="domain" description="CHAT" evidence="4">
    <location>
        <begin position="739"/>
        <end position="1033"/>
    </location>
</feature>
<dbReference type="Pfam" id="PF13424">
    <property type="entry name" value="TPR_12"/>
    <property type="match status" value="1"/>
</dbReference>
<dbReference type="STRING" id="1073327.SAMN04488108_0549"/>
<dbReference type="InterPro" id="IPR011990">
    <property type="entry name" value="TPR-like_helical_dom_sf"/>
</dbReference>
<keyword evidence="1" id="KW-0802">TPR repeat</keyword>
<dbReference type="PROSITE" id="PS50005">
    <property type="entry name" value="TPR"/>
    <property type="match status" value="2"/>
</dbReference>
<dbReference type="SMART" id="SM00028">
    <property type="entry name" value="TPR"/>
    <property type="match status" value="7"/>
</dbReference>
<protein>
    <submittedName>
        <fullName evidence="5">Tetratricopeptide repeat-containing protein</fullName>
    </submittedName>
</protein>
<accession>A0A1M7Z5Z6</accession>
<evidence type="ECO:0000313" key="5">
    <source>
        <dbReference type="EMBL" id="SHO60066.1"/>
    </source>
</evidence>
<dbReference type="SUPFAM" id="SSF48452">
    <property type="entry name" value="TPR-like"/>
    <property type="match status" value="3"/>
</dbReference>
<dbReference type="Pfam" id="PF12770">
    <property type="entry name" value="CHAT"/>
    <property type="match status" value="1"/>
</dbReference>
<reference evidence="6" key="1">
    <citation type="submission" date="2016-12" db="EMBL/GenBank/DDBJ databases">
        <authorList>
            <person name="Varghese N."/>
            <person name="Submissions S."/>
        </authorList>
    </citation>
    <scope>NUCLEOTIDE SEQUENCE [LARGE SCALE GENOMIC DNA]</scope>
    <source>
        <strain evidence="6">DSM 25035</strain>
    </source>
</reference>
<dbReference type="Pfam" id="PF13181">
    <property type="entry name" value="TPR_8"/>
    <property type="match status" value="1"/>
</dbReference>
<dbReference type="AlphaFoldDB" id="A0A1M7Z5Z6"/>
<feature type="repeat" description="TPR" evidence="1">
    <location>
        <begin position="273"/>
        <end position="306"/>
    </location>
</feature>
<feature type="repeat" description="TPR" evidence="1">
    <location>
        <begin position="399"/>
        <end position="432"/>
    </location>
</feature>
<dbReference type="OrthoDB" id="9771112at2"/>
<keyword evidence="2" id="KW-0812">Transmembrane</keyword>
<keyword evidence="2" id="KW-1133">Transmembrane helix</keyword>
<organism evidence="5 6">
    <name type="scientific">Algoriphagus zhangzhouensis</name>
    <dbReference type="NCBI Taxonomy" id="1073327"/>
    <lineage>
        <taxon>Bacteria</taxon>
        <taxon>Pseudomonadati</taxon>
        <taxon>Bacteroidota</taxon>
        <taxon>Cytophagia</taxon>
        <taxon>Cytophagales</taxon>
        <taxon>Cyclobacteriaceae</taxon>
        <taxon>Algoriphagus</taxon>
    </lineage>
</organism>
<evidence type="ECO:0000313" key="6">
    <source>
        <dbReference type="Proteomes" id="UP000184609"/>
    </source>
</evidence>
<dbReference type="Proteomes" id="UP000184609">
    <property type="component" value="Unassembled WGS sequence"/>
</dbReference>
<evidence type="ECO:0000256" key="2">
    <source>
        <dbReference type="SAM" id="Phobius"/>
    </source>
</evidence>
<evidence type="ECO:0000256" key="3">
    <source>
        <dbReference type="SAM" id="SignalP"/>
    </source>
</evidence>
<dbReference type="EMBL" id="FRXN01000001">
    <property type="protein sequence ID" value="SHO60066.1"/>
    <property type="molecule type" value="Genomic_DNA"/>
</dbReference>
<dbReference type="InterPro" id="IPR024983">
    <property type="entry name" value="CHAT_dom"/>
</dbReference>
<keyword evidence="2" id="KW-0472">Membrane</keyword>
<dbReference type="Gene3D" id="1.25.40.10">
    <property type="entry name" value="Tetratricopeptide repeat domain"/>
    <property type="match status" value="3"/>
</dbReference>
<proteinExistence type="predicted"/>
<keyword evidence="3" id="KW-0732">Signal</keyword>
<dbReference type="PANTHER" id="PTHR10098">
    <property type="entry name" value="RAPSYN-RELATED"/>
    <property type="match status" value="1"/>
</dbReference>
<evidence type="ECO:0000256" key="1">
    <source>
        <dbReference type="PROSITE-ProRule" id="PRU00339"/>
    </source>
</evidence>
<sequence>MAWFKRYFLFFLFTSFWYTSALGQNWYAQSQSAFRDGEFESANQLIQKAIKQFKTENEPDSIVFAYVHKSAIQWDLFGINEALEMADSAIFLSENLNTSTDSKIAALNKKGQLLVHDFYWNEAENTFQKAESLIREQDKKSTLISTLYNNISWLYLNLQNLEKAYSYGLKSLEIQKELYGENDRKLMGVYQSLGLIANDRADYENAEKFSFKLYEIAKANLDPDHPTMALVYNQLAIIQESRFRYAEAIQYLQEMANVSQKNYEKTGNPQFLAIAYNNLGNIYHKLNEFPLAEPYFSKSVILHSENYGEDEIGIIQPIIHLASSKMHLGKLDEADSLFQFAYLKQQILEKENLPGLAALESQIGDLFAYKSIPEEAILWYTRALEHYQASNIENFFLVGETHTSIGKEFLNSENYKQSIEHYEKALEIYKKLYPDSRIVVSSKYNDLSLAFLKEGNQEAAWKYSDSTFIRILGQGFIRSEKWTDLLPPNYRIAFFIENRINLIWAKNLENESQENLLEIIELADGYSRNFQKSIFSLRTQYSLIELAKEHRKILLHAIDACWILAAKFEKKEYFEIAFRFSELEKGVLLRLASNNMMISESIDADDSIAILDQFWRDQINGLNSNFMNSPNDSILNQLTYSMESYSIFQDSIINLDIPIWNERYSLEPYSIEEIQRKLLGNNNVLIEFSVSENRIYAFVLSDAGLKTHMIDRNSIGRQIEKLNQLKNLEFEEFKSVSHVIFNELISPFYSDLKDKNIIIIPDRELYSVNFESLIKNQDGENFSELSYLIKDHEISYLLSTSTSNQFFEKKKKDSKNGLFIAPGFTDQMKQSYISDHPNQAPIQSQLIRQPFSLLTAKLASNMVKGSFYQQTEAQESLFYENASDFEILHLATHGEVDNAYPMNSHLYMAYPNEADSANQDGIIHAFEIYGLQLQAELAVLSACNTGSGKFEDGEGLISLAHSFLHAGCSSVLMSMWEIDEKTSSEILMDFYKNLTNGESKSASLRNAKLSFLEQSPPELAHPYYWAGLGLIGDTSPLESNKGFKNLLWIFLGALIVSALMYFFLRKKI</sequence>
<dbReference type="Pfam" id="PF13374">
    <property type="entry name" value="TPR_10"/>
    <property type="match status" value="2"/>
</dbReference>
<evidence type="ECO:0000259" key="4">
    <source>
        <dbReference type="Pfam" id="PF12770"/>
    </source>
</evidence>
<feature type="signal peptide" evidence="3">
    <location>
        <begin position="1"/>
        <end position="23"/>
    </location>
</feature>
<dbReference type="InterPro" id="IPR019734">
    <property type="entry name" value="TPR_rpt"/>
</dbReference>